<dbReference type="Proteomes" id="UP000503129">
    <property type="component" value="Chromosome"/>
</dbReference>
<dbReference type="RefSeq" id="WP_169266965.1">
    <property type="nucleotide sequence ID" value="NZ_CAWOXK010000001.1"/>
</dbReference>
<name>A0A856MCL1_9CYAN</name>
<dbReference type="Pfam" id="PF26394">
    <property type="entry name" value="Psb34"/>
    <property type="match status" value="1"/>
</dbReference>
<accession>A0A856MCL1</accession>
<evidence type="ECO:0000256" key="1">
    <source>
        <dbReference type="SAM" id="MobiDB-lite"/>
    </source>
</evidence>
<protein>
    <submittedName>
        <fullName evidence="2">Uncharacterized protein</fullName>
    </submittedName>
</protein>
<dbReference type="KEGG" id="bsen:DP114_01240"/>
<evidence type="ECO:0000313" key="3">
    <source>
        <dbReference type="Proteomes" id="UP000503129"/>
    </source>
</evidence>
<keyword evidence="3" id="KW-1185">Reference proteome</keyword>
<dbReference type="AlphaFoldDB" id="A0A856MCL1"/>
<evidence type="ECO:0000313" key="2">
    <source>
        <dbReference type="EMBL" id="QDL06716.1"/>
    </source>
</evidence>
<gene>
    <name evidence="2" type="ORF">DP114_01240</name>
</gene>
<organism evidence="2 3">
    <name type="scientific">Brasilonema sennae CENA114</name>
    <dbReference type="NCBI Taxonomy" id="415709"/>
    <lineage>
        <taxon>Bacteria</taxon>
        <taxon>Bacillati</taxon>
        <taxon>Cyanobacteriota</taxon>
        <taxon>Cyanophyceae</taxon>
        <taxon>Nostocales</taxon>
        <taxon>Scytonemataceae</taxon>
        <taxon>Brasilonema</taxon>
        <taxon>Bromeliae group (in: Brasilonema)</taxon>
    </lineage>
</organism>
<sequence>MASESPNKAVDSSDRVDNNNFDRGITPAETAARLEREGDLFKGTPQEEGGNSIDTTKGYTTDQEGLTNNHAIEPEMYYETPGDARQVEAEDAAERAEDLEEVNEDKQGELTAEGDQRGKGPGAI</sequence>
<proteinExistence type="predicted"/>
<feature type="compositionally biased region" description="Basic and acidic residues" evidence="1">
    <location>
        <begin position="85"/>
        <end position="96"/>
    </location>
</feature>
<feature type="compositionally biased region" description="Polar residues" evidence="1">
    <location>
        <begin position="52"/>
        <end position="70"/>
    </location>
</feature>
<feature type="compositionally biased region" description="Basic and acidic residues" evidence="1">
    <location>
        <begin position="104"/>
        <end position="118"/>
    </location>
</feature>
<reference evidence="2 3" key="1">
    <citation type="submission" date="2018-06" db="EMBL/GenBank/DDBJ databases">
        <title>Comparative genomics of Brasilonema spp. strains.</title>
        <authorList>
            <person name="Alvarenga D.O."/>
            <person name="Fiore M.F."/>
            <person name="Varani A.M."/>
        </authorList>
    </citation>
    <scope>NUCLEOTIDE SEQUENCE [LARGE SCALE GENOMIC DNA]</scope>
    <source>
        <strain evidence="2 3">CENA114</strain>
    </source>
</reference>
<dbReference type="InterPro" id="IPR048028">
    <property type="entry name" value="Psb34-like"/>
</dbReference>
<dbReference type="EMBL" id="CP030118">
    <property type="protein sequence ID" value="QDL06716.1"/>
    <property type="molecule type" value="Genomic_DNA"/>
</dbReference>
<feature type="region of interest" description="Disordered" evidence="1">
    <location>
        <begin position="1"/>
        <end position="124"/>
    </location>
</feature>